<feature type="region of interest" description="Disordered" evidence="1">
    <location>
        <begin position="376"/>
        <end position="555"/>
    </location>
</feature>
<feature type="region of interest" description="Disordered" evidence="1">
    <location>
        <begin position="139"/>
        <end position="299"/>
    </location>
</feature>
<feature type="compositionally biased region" description="Pro residues" evidence="1">
    <location>
        <begin position="260"/>
        <end position="271"/>
    </location>
</feature>
<evidence type="ECO:0000256" key="1">
    <source>
        <dbReference type="SAM" id="MobiDB-lite"/>
    </source>
</evidence>
<feature type="compositionally biased region" description="Low complexity" evidence="1">
    <location>
        <begin position="509"/>
        <end position="552"/>
    </location>
</feature>
<gene>
    <name evidence="3" type="ORF">BN1204_033560</name>
    <name evidence="2" type="ORF">NCLIV_033560</name>
</gene>
<feature type="compositionally biased region" description="Basic and acidic residues" evidence="1">
    <location>
        <begin position="1401"/>
        <end position="1414"/>
    </location>
</feature>
<feature type="compositionally biased region" description="Low complexity" evidence="1">
    <location>
        <begin position="1051"/>
        <end position="1088"/>
    </location>
</feature>
<reference evidence="2" key="1">
    <citation type="submission" date="2011-02" db="EMBL/GenBank/DDBJ databases">
        <authorList>
            <person name="Aslett M."/>
        </authorList>
    </citation>
    <scope>NUCLEOTIDE SEQUENCE</scope>
    <source>
        <strain evidence="2">Liverpool</strain>
    </source>
</reference>
<feature type="compositionally biased region" description="Low complexity" evidence="1">
    <location>
        <begin position="1032"/>
        <end position="1042"/>
    </location>
</feature>
<reference evidence="2" key="2">
    <citation type="submission" date="2011-03" db="EMBL/GenBank/DDBJ databases">
        <title>Comparative genomics and transcriptomics of Neospora caninum and Toxoplasma gondii.</title>
        <authorList>
            <person name="Reid A.J."/>
            <person name="Sohal A."/>
            <person name="Harris D."/>
            <person name="Quail M."/>
            <person name="Sanders M."/>
            <person name="Berriman M."/>
            <person name="Wastling J.M."/>
            <person name="Pain A."/>
        </authorList>
    </citation>
    <scope>NUCLEOTIDE SEQUENCE</scope>
    <source>
        <strain evidence="2">Liverpool</strain>
    </source>
</reference>
<organism evidence="2 4">
    <name type="scientific">Neospora caninum (strain Liverpool)</name>
    <dbReference type="NCBI Taxonomy" id="572307"/>
    <lineage>
        <taxon>Eukaryota</taxon>
        <taxon>Sar</taxon>
        <taxon>Alveolata</taxon>
        <taxon>Apicomplexa</taxon>
        <taxon>Conoidasida</taxon>
        <taxon>Coccidia</taxon>
        <taxon>Eucoccidiorida</taxon>
        <taxon>Eimeriorina</taxon>
        <taxon>Sarcocystidae</taxon>
        <taxon>Neospora</taxon>
    </lineage>
</organism>
<feature type="compositionally biased region" description="Basic and acidic residues" evidence="1">
    <location>
        <begin position="749"/>
        <end position="769"/>
    </location>
</feature>
<feature type="compositionally biased region" description="Pro residues" evidence="1">
    <location>
        <begin position="342"/>
        <end position="353"/>
    </location>
</feature>
<feature type="region of interest" description="Disordered" evidence="1">
    <location>
        <begin position="965"/>
        <end position="999"/>
    </location>
</feature>
<feature type="compositionally biased region" description="Basic and acidic residues" evidence="1">
    <location>
        <begin position="870"/>
        <end position="892"/>
    </location>
</feature>
<evidence type="ECO:0000313" key="2">
    <source>
        <dbReference type="EMBL" id="CBZ53569.1"/>
    </source>
</evidence>
<feature type="compositionally biased region" description="Basic and acidic residues" evidence="1">
    <location>
        <begin position="1345"/>
        <end position="1354"/>
    </location>
</feature>
<evidence type="ECO:0000313" key="4">
    <source>
        <dbReference type="Proteomes" id="UP000007494"/>
    </source>
</evidence>
<dbReference type="EMBL" id="FR823390">
    <property type="protein sequence ID" value="CBZ53569.1"/>
    <property type="molecule type" value="Genomic_DNA"/>
</dbReference>
<feature type="compositionally biased region" description="Basic and acidic residues" evidence="1">
    <location>
        <begin position="968"/>
        <end position="977"/>
    </location>
</feature>
<feature type="compositionally biased region" description="Low complexity" evidence="1">
    <location>
        <begin position="139"/>
        <end position="163"/>
    </location>
</feature>
<name>F0VIK8_NEOCL</name>
<feature type="compositionally biased region" description="Low complexity" evidence="1">
    <location>
        <begin position="272"/>
        <end position="284"/>
    </location>
</feature>
<dbReference type="eggNOG" id="ENOG502QZ9Y">
    <property type="taxonomic scope" value="Eukaryota"/>
</dbReference>
<feature type="compositionally biased region" description="Polar residues" evidence="1">
    <location>
        <begin position="934"/>
        <end position="951"/>
    </location>
</feature>
<feature type="compositionally biased region" description="Low complexity" evidence="1">
    <location>
        <begin position="1489"/>
        <end position="1500"/>
    </location>
</feature>
<feature type="region of interest" description="Disordered" evidence="1">
    <location>
        <begin position="328"/>
        <end position="364"/>
    </location>
</feature>
<feature type="region of interest" description="Disordered" evidence="1">
    <location>
        <begin position="796"/>
        <end position="951"/>
    </location>
</feature>
<feature type="region of interest" description="Disordered" evidence="1">
    <location>
        <begin position="1316"/>
        <end position="1440"/>
    </location>
</feature>
<reference evidence="4" key="3">
    <citation type="journal article" date="2012" name="PLoS Pathog.">
        <title>Comparative genomics of the apicomplexan parasites Toxoplasma gondii and Neospora caninum: Coccidia differing in host range and transmission strategy.</title>
        <authorList>
            <person name="Reid A.J."/>
            <person name="Vermont S.J."/>
            <person name="Cotton J.A."/>
            <person name="Harris D."/>
            <person name="Hill-Cawthorne G.A."/>
            <person name="Konen-Waisman S."/>
            <person name="Latham S.M."/>
            <person name="Mourier T."/>
            <person name="Norton R."/>
            <person name="Quail M.A."/>
            <person name="Sanders M."/>
            <person name="Shanmugam D."/>
            <person name="Sohal A."/>
            <person name="Wasmuth J.D."/>
            <person name="Brunk B."/>
            <person name="Grigg M.E."/>
            <person name="Howard J.C."/>
            <person name="Parkinson J."/>
            <person name="Roos D.S."/>
            <person name="Trees A.J."/>
            <person name="Berriman M."/>
            <person name="Pain A."/>
            <person name="Wastling J.M."/>
        </authorList>
    </citation>
    <scope>NUCLEOTIDE SEQUENCE [LARGE SCALE GENOMIC DNA]</scope>
    <source>
        <strain evidence="4">Liverpool</strain>
    </source>
</reference>
<feature type="compositionally biased region" description="Basic residues" evidence="1">
    <location>
        <begin position="1380"/>
        <end position="1400"/>
    </location>
</feature>
<reference evidence="3" key="4">
    <citation type="journal article" date="2015" name="PLoS ONE">
        <title>Comprehensive Evaluation of Toxoplasma gondii VEG and Neospora caninum LIV Genomes with Tachyzoite Stage Transcriptome and Proteome Defines Novel Transcript Features.</title>
        <authorList>
            <person name="Ramaprasad A."/>
            <person name="Mourier T."/>
            <person name="Naeem R."/>
            <person name="Malas T.B."/>
            <person name="Moussa E."/>
            <person name="Panigrahi A."/>
            <person name="Vermont S.J."/>
            <person name="Otto T.D."/>
            <person name="Wastling J."/>
            <person name="Pain A."/>
        </authorList>
    </citation>
    <scope>NUCLEOTIDE SEQUENCE</scope>
    <source>
        <strain evidence="3">Liverpool</strain>
    </source>
</reference>
<evidence type="ECO:0000313" key="3">
    <source>
        <dbReference type="EMBL" id="CEL67557.1"/>
    </source>
</evidence>
<accession>F0VIK8</accession>
<dbReference type="GeneID" id="13442901"/>
<proteinExistence type="predicted"/>
<keyword evidence="4" id="KW-1185">Reference proteome</keyword>
<feature type="compositionally biased region" description="Polar residues" evidence="1">
    <location>
        <begin position="979"/>
        <end position="989"/>
    </location>
</feature>
<dbReference type="VEuPathDB" id="ToxoDB:NCLIV_033560"/>
<feature type="region of interest" description="Disordered" evidence="1">
    <location>
        <begin position="1480"/>
        <end position="1596"/>
    </location>
</feature>
<dbReference type="RefSeq" id="XP_003883601.1">
    <property type="nucleotide sequence ID" value="XM_003883552.1"/>
</dbReference>
<protein>
    <submittedName>
        <fullName evidence="2">Uncharacterized protein</fullName>
    </submittedName>
</protein>
<dbReference type="InParanoid" id="F0VIK8"/>
<dbReference type="Proteomes" id="UP000007494">
    <property type="component" value="Chromosome VIII"/>
</dbReference>
<dbReference type="OrthoDB" id="10444901at2759"/>
<feature type="compositionally biased region" description="Polar residues" evidence="1">
    <location>
        <begin position="377"/>
        <end position="391"/>
    </location>
</feature>
<dbReference type="OMA" id="TWQDSPW"/>
<feature type="compositionally biased region" description="Polar residues" evidence="1">
    <location>
        <begin position="643"/>
        <end position="670"/>
    </location>
</feature>
<feature type="compositionally biased region" description="Basic and acidic residues" evidence="1">
    <location>
        <begin position="705"/>
        <end position="720"/>
    </location>
</feature>
<feature type="region of interest" description="Disordered" evidence="1">
    <location>
        <begin position="627"/>
        <end position="778"/>
    </location>
</feature>
<feature type="compositionally biased region" description="Low complexity" evidence="1">
    <location>
        <begin position="240"/>
        <end position="259"/>
    </location>
</feature>
<feature type="region of interest" description="Disordered" evidence="1">
    <location>
        <begin position="1032"/>
        <end position="1088"/>
    </location>
</feature>
<dbReference type="EMBL" id="LN714483">
    <property type="protein sequence ID" value="CEL67557.1"/>
    <property type="molecule type" value="Genomic_DNA"/>
</dbReference>
<sequence length="1596" mass="164239">MQDAAPPQGPQVQEGPGACFFDGAKYSTSHSLSTFAPFPSAQFLQAESQCAPLNAHFPSSSGVSSLPPSTSSTPVPHAMLRDKPDTSQFFSSAMPSSPWGGMSPSGELPYYFSLPSAKHSATTAGFASPFPSPAHVSSCASSPAFAASSPASPSPASTVASSAGDGHPPSPLWQRPLQTRDARAARGSFPGDGRRQGPQGLSGAQKHEGMTHAFAPHAYPGPPRPHGFLGYLPSSPHPSLPSSLPQSTPSQATAPSGFPSFPPSALPPCSPNPAYASYSQAQSSLRPRQDKLRRTSGGWLPPSAIAAAAAAAATADGALGDSAPEAHAVEEKTSASWSPPSVSSPPSHPPSADPPSCGNATSAQTDGGAYAREVLSVQESPSDPSQVSARLQATPAASEPCEGRAAGSETPGAKDCLPGDAGADASGLPLPAAAEGTPATVPREGTDHWNGDAQPSAGFPASCAVETPGGAGASACSETASAPGEGTSRDVNGAPGSRPPLKASPPPLSRASPAAKRPSPSGGSAAKRASFSLPSSSSGSSQALSRSPSSSSVLGGEDGAAVLLDQHERVLAVLRRRREASAACLRLLRDEMEHETRTLRQLETRVRWRMQHLVSVCGLSCANADDAANQRPGTDSGEENVSLRFSSARPQGTASEKGETSQIVSLSSPRQNPPPEDGEGTRDGSGVSPSAAWLSGEEPEGDAAVAKERERKEATRDRESATGGRDSGRGVASGEGVEETAKHAGRGGPDAKARPEAEESEETEIREQREDEEEGGFTLSFHAFLERRIRRSSALRAAGEGRWHMVPVANREKKRSGTETGETQPKPGQGSSALAGAETVTAGSDSRPGTAGGGRCAESPEGCQSQGSETHADRAASERGEEDLGREIKPNETPEAGAGQASLVAVPTEQDGRDKSGSSGSARGGDDPKPRVQSARTSASLPLGPSSTLQNLDEVQLQLLWLKGKRPKTAETGEARPNDSGQTPETSVSVPEENGANPASYLDRLGVAVATVTWQDSPWNFAIPSSPFSSSSFSSASPFQAPKADHTGAVQPASPQPSSAASPSASASPSALSHASTSSSTAALSPASLENDGKGRLFRWETYAESGGESEGEETEKALALLKNRETDRARSIAIHETRQRQYKQALAEYHSQFYKLRFQQLAEIKAVEGSRVAPAWRPGHGAPLSAPVSASFAGFRSPCAFTTPPPGDAFSFRPFSPSAPAQVSPCEGPRPTGGAREISGEETHLHARWQGPAMHPFYRASMPASSPLPFPPPSVCSPPWPGNVPGFLSPPVSHGEARPIFSPLHPSFSPIVRTPEGACMRPGPGAGALEPKLDVTPSALPITEGKKRARDGSGLDGEQGSSEGPAGPQGQEASEKKARLAVRHSAPRQRQQPRPRQKLPKSEPKRRGGKEENSPGVLPQVPPGDLHTSVAPPSLQAFPGSFPNACAYAAFTPSASVSPAPEALGWSPASHAVAPASVARPPFPARAPPAASVSPGRPRLGSEASSEDGRAPSSKVRCARRKTDFSSSSPIVAGTGTEPAGDCSVDAGPHPGTFAFAASEAGARDGLPVSPFPGRDGKGGEGGGSAEKGKRIERR</sequence>